<organism evidence="1 2">
    <name type="scientific">Thalassobacillus cyri</name>
    <dbReference type="NCBI Taxonomy" id="571932"/>
    <lineage>
        <taxon>Bacteria</taxon>
        <taxon>Bacillati</taxon>
        <taxon>Bacillota</taxon>
        <taxon>Bacilli</taxon>
        <taxon>Bacillales</taxon>
        <taxon>Bacillaceae</taxon>
        <taxon>Thalassobacillus</taxon>
    </lineage>
</organism>
<dbReference type="SUPFAM" id="SSF53163">
    <property type="entry name" value="HybD-like"/>
    <property type="match status" value="1"/>
</dbReference>
<dbReference type="AlphaFoldDB" id="A0A1H3XA34"/>
<dbReference type="EMBL" id="FNQR01000002">
    <property type="protein sequence ID" value="SDZ96100.1"/>
    <property type="molecule type" value="Genomic_DNA"/>
</dbReference>
<evidence type="ECO:0000313" key="2">
    <source>
        <dbReference type="Proteomes" id="UP000198584"/>
    </source>
</evidence>
<dbReference type="InterPro" id="IPR009665">
    <property type="entry name" value="YyaC"/>
</dbReference>
<dbReference type="InterPro" id="IPR023430">
    <property type="entry name" value="Pept_HybD-like_dom_sf"/>
</dbReference>
<dbReference type="Proteomes" id="UP000198584">
    <property type="component" value="Unassembled WGS sequence"/>
</dbReference>
<gene>
    <name evidence="1" type="ORF">SAMN05421743_10289</name>
</gene>
<proteinExistence type="predicted"/>
<protein>
    <submittedName>
        <fullName evidence="1">Putative sporulation protein YyaC</fullName>
    </submittedName>
</protein>
<dbReference type="RefSeq" id="WP_093042162.1">
    <property type="nucleotide sequence ID" value="NZ_FNQR01000002.1"/>
</dbReference>
<sequence>MNLRERFLHKETRHLYSDPLVVPEMSERLLDLLPQERKMVVVCIGTDRSTGDSFGPLAGSMITDQNPKHFSVYGTLANPVHALNLKDTIQEIHSSYTRPFIIAIDACLGKNSSIGIISVSKGALAPGAAMKKDLPKVGDISISGIVNVGGFMEYFVLQNTRLHTVIEMASQVSQAFHRVDLELQLRDKKKPAFRNISTN</sequence>
<accession>A0A1H3XA34</accession>
<dbReference type="NCBIfam" id="TIGR02841">
    <property type="entry name" value="spore_YyaC"/>
    <property type="match status" value="1"/>
</dbReference>
<evidence type="ECO:0000313" key="1">
    <source>
        <dbReference type="EMBL" id="SDZ96100.1"/>
    </source>
</evidence>
<reference evidence="1 2" key="1">
    <citation type="submission" date="2016-10" db="EMBL/GenBank/DDBJ databases">
        <authorList>
            <person name="de Groot N.N."/>
        </authorList>
    </citation>
    <scope>NUCLEOTIDE SEQUENCE [LARGE SCALE GENOMIC DNA]</scope>
    <source>
        <strain evidence="1 2">CCM7597</strain>
    </source>
</reference>
<name>A0A1H3XA34_9BACI</name>
<dbReference type="STRING" id="571932.SAMN05421743_10289"/>
<dbReference type="Pfam" id="PF06866">
    <property type="entry name" value="DUF1256"/>
    <property type="match status" value="1"/>
</dbReference>
<dbReference type="OrthoDB" id="9815953at2"/>
<keyword evidence="2" id="KW-1185">Reference proteome</keyword>